<gene>
    <name evidence="2" type="ORF">SMIM3I_01580</name>
</gene>
<dbReference type="Proteomes" id="UP000075442">
    <property type="component" value="Unassembled WGS sequence"/>
</dbReference>
<keyword evidence="1" id="KW-0472">Membrane</keyword>
<name>A0A150NLZ2_STRMT</name>
<evidence type="ECO:0000313" key="3">
    <source>
        <dbReference type="Proteomes" id="UP000075442"/>
    </source>
</evidence>
<sequence>MNNKDWINQFEEQNGRKPTPEELSLYLKNLSADRSKSIKKQSFLEKIKKFVSTNRKKSVGIFIVLLLVLFSLGGYIYFQSQPKSVFNVLTVEFSGYDGDGELKESNETEFQSWMMQIILEKAGVDKDQAKLFATDPDGQKKIESDPRYASKMPLIKSMFESVHIDIDKQNGLKNGEEVTIAVTVTNPNVPIKSEKKTFKVENLKEYEKVSAEDLIKEANIQFTGVDGHGKFLDSPNSVLEFKQTDKPKNLKNGDKLTFKVKDSYLKELKSKGKTFEENVVEVTVSGLKSKEEIKGTEKRLSTCIG</sequence>
<accession>A0A150NLZ2</accession>
<comment type="caution">
    <text evidence="2">The sequence shown here is derived from an EMBL/GenBank/DDBJ whole genome shotgun (WGS) entry which is preliminary data.</text>
</comment>
<evidence type="ECO:0000256" key="1">
    <source>
        <dbReference type="SAM" id="Phobius"/>
    </source>
</evidence>
<dbReference type="EMBL" id="LROU01000118">
    <property type="protein sequence ID" value="KYF34457.1"/>
    <property type="molecule type" value="Genomic_DNA"/>
</dbReference>
<dbReference type="PATRIC" id="fig|28037.235.peg.1477"/>
<keyword evidence="1" id="KW-0812">Transmembrane</keyword>
<reference evidence="2 3" key="1">
    <citation type="submission" date="2016-01" db="EMBL/GenBank/DDBJ databases">
        <title>Highly variable Streptococcus oralis 1 are common among viridans streptococci isolated from primates.</title>
        <authorList>
            <person name="Denapaite D."/>
            <person name="Rieger M."/>
            <person name="Koendgen S."/>
            <person name="Brueckner R."/>
            <person name="Ochigava I."/>
            <person name="Kappeler P."/>
            <person name="Maetz-Rensing K."/>
            <person name="Leendertz F."/>
        </authorList>
    </citation>
    <scope>NUCLEOTIDE SEQUENCE [LARGE SCALE GENOMIC DNA]</scope>
    <source>
        <strain evidence="2 3">M3-1</strain>
    </source>
</reference>
<evidence type="ECO:0000313" key="2">
    <source>
        <dbReference type="EMBL" id="KYF34457.1"/>
    </source>
</evidence>
<proteinExistence type="predicted"/>
<organism evidence="2 3">
    <name type="scientific">Streptococcus mitis</name>
    <dbReference type="NCBI Taxonomy" id="28037"/>
    <lineage>
        <taxon>Bacteria</taxon>
        <taxon>Bacillati</taxon>
        <taxon>Bacillota</taxon>
        <taxon>Bacilli</taxon>
        <taxon>Lactobacillales</taxon>
        <taxon>Streptococcaceae</taxon>
        <taxon>Streptococcus</taxon>
        <taxon>Streptococcus mitis group</taxon>
    </lineage>
</organism>
<dbReference type="AlphaFoldDB" id="A0A150NLZ2"/>
<keyword evidence="1" id="KW-1133">Transmembrane helix</keyword>
<feature type="transmembrane region" description="Helical" evidence="1">
    <location>
        <begin position="58"/>
        <end position="78"/>
    </location>
</feature>
<protein>
    <submittedName>
        <fullName evidence="2">Uncharacterized protein</fullName>
    </submittedName>
</protein>